<feature type="domain" description="ARID" evidence="5">
    <location>
        <begin position="317"/>
        <end position="427"/>
    </location>
</feature>
<dbReference type="GO" id="GO:0016514">
    <property type="term" value="C:SWI/SNF complex"/>
    <property type="evidence" value="ECO:0007669"/>
    <property type="project" value="TreeGrafter"/>
</dbReference>
<feature type="compositionally biased region" description="Low complexity" evidence="4">
    <location>
        <begin position="655"/>
        <end position="674"/>
    </location>
</feature>
<feature type="compositionally biased region" description="Low complexity" evidence="4">
    <location>
        <begin position="604"/>
        <end position="639"/>
    </location>
</feature>
<feature type="compositionally biased region" description="Polar residues" evidence="4">
    <location>
        <begin position="543"/>
        <end position="553"/>
    </location>
</feature>
<dbReference type="PANTHER" id="PTHR13964:SF27">
    <property type="entry name" value="HAT-TRICK, ISOFORM D"/>
    <property type="match status" value="1"/>
</dbReference>
<proteinExistence type="predicted"/>
<evidence type="ECO:0000256" key="3">
    <source>
        <dbReference type="ARBA" id="ARBA00023242"/>
    </source>
</evidence>
<dbReference type="SMART" id="SM00501">
    <property type="entry name" value="BRIGHT"/>
    <property type="match status" value="1"/>
</dbReference>
<dbReference type="Proteomes" id="UP000669133">
    <property type="component" value="Unassembled WGS sequence"/>
</dbReference>
<dbReference type="PANTHER" id="PTHR13964">
    <property type="entry name" value="RBP-RELATED"/>
    <property type="match status" value="1"/>
</dbReference>
<reference evidence="6 7" key="1">
    <citation type="submission" date="2020-12" db="EMBL/GenBank/DDBJ databases">
        <title>Effect of drift, selection, and recombination on the evolution of hybrid genomes in Candida yeast pathogens.</title>
        <authorList>
            <person name="Mixao V."/>
            <person name="Ksiezopolska E."/>
            <person name="Saus E."/>
            <person name="Boekhout T."/>
            <person name="Gacser A."/>
            <person name="Gabaldon T."/>
        </authorList>
    </citation>
    <scope>NUCLEOTIDE SEQUENCE [LARGE SCALE GENOMIC DNA]</scope>
    <source>
        <strain evidence="6 7">BP57</strain>
    </source>
</reference>
<comment type="caution">
    <text evidence="6">The sequence shown here is derived from an EMBL/GenBank/DDBJ whole genome shotgun (WGS) entry which is preliminary data.</text>
</comment>
<evidence type="ECO:0000256" key="1">
    <source>
        <dbReference type="ARBA" id="ARBA00023015"/>
    </source>
</evidence>
<accession>A0A8H7ZBF5</accession>
<feature type="compositionally biased region" description="Low complexity" evidence="4">
    <location>
        <begin position="531"/>
        <end position="542"/>
    </location>
</feature>
<feature type="compositionally biased region" description="Polar residues" evidence="4">
    <location>
        <begin position="106"/>
        <end position="115"/>
    </location>
</feature>
<sequence length="1294" mass="146560">MADPNWLSDPSFMDNSGDDFLNSIFNQDPGPAAASSQQPQPAPSQTVQQPQASAAAAPPPQQKQQQPPPPPPPQPQQPQQSFQSQAQQAQLFQQQAQSPQSLQFPGSSSQSNTPQMRPGSIPQQTLSQQFSSQQNIPQQMQGSQDLSSMYMRQQPSQQINSNKQEMLLKMKQQIHKQQMQAQNQAQAQVQASSQNHTPTQNQQFQSQLQTDLSRHVSPHGSQGATPGPMQGTPAMGNLGNPNMQAFQQQSQQPTPQMPQQSIPPQQFPMAQNQAFQQQGTPLQQQSVPPSQQQQQQQQQQHQQQQQRMQQKSSISTQISADTFQALLNDFMNRRGTPIKQPIIINNKRVSLFMFFLLCSKLGGHQQLKKFININFQQQQRNPWALIGMKMGLYAGANLQEPGVKENLDREVCACYSTYILPYEEYYATPAGQRDLSQRKTQFQSQIIQKYQQQIQQQQQQFSQQQQQSPQTQQQFPPSFSPSVNGPTPMAAVSNQQSPKISNALTPQQRKMSRTSNLSNNNSPQINSPYVQNQQYRQQQNQQTASHFSSQHNTPQLQSQPTPQFPQQPLPQQFQQSQQQQFPKQFSPPQQNQDSPMTAQQTPAQQLQQQQQQLQQQRQRQQQLQRQHQLQQQQQLSQSQVPPTPAMQKSFDQKSRQPSFQQQPQPQSVSRQPSQAATTPHIKKEITKEEANVLRNYVPFKRIIDTHGNHHVKELSMLSGEIEATKPIYLFAPELGTINLQALCMAVKSDQGIQSSEVVNALNTLLVTTSDSNYTFSINDCIELLDSLCKLGKEVLHKIIHGKPSDKDVIEEDVTKLNTHSSIDDVFKKYVDGKGEDISYVVNSLTGELICEEDEDEDQINDLFDFANGDDSSQPSQSLPTPPAEEPEEFYIDDYSTALQNFKSENRNHFSKLQTKSAANDQVFLVDELITITMILRNISFSEFNKEVLATNALFKDLLFSTVKNIAMHRDKFMFSRKRLCLLKDCLLMLDNIAYFVHLQSLEEAFLSYVLITSFGPGIEKMWTIPRCNLDTHSYFSFAIDAFTKLLVREPFNRSLLQAVLTGSLNLGMTTSYVNSFVVTQHDQEHTKKLINLYLGEEAKDLKNGVLLTRAFQSLMSIIPFDANSFEFSKFIFLRAPTISQMFFGVKMIIDMAPINDLHTFSDKISLYWILYNRELILGNFVRIVVALASETGKFPTESPEHAILSSCLTKALIVVNSLVENAVVARNIEYSGETDYRNADLMNELTDCYAFPRIIPDINLTLDTFLAPTIDDGLGKEIVRLLRYLKDLKACEGI</sequence>
<organism evidence="6 7">
    <name type="scientific">Candida metapsilosis</name>
    <dbReference type="NCBI Taxonomy" id="273372"/>
    <lineage>
        <taxon>Eukaryota</taxon>
        <taxon>Fungi</taxon>
        <taxon>Dikarya</taxon>
        <taxon>Ascomycota</taxon>
        <taxon>Saccharomycotina</taxon>
        <taxon>Pichiomycetes</taxon>
        <taxon>Debaryomycetaceae</taxon>
        <taxon>Candida/Lodderomyces clade</taxon>
        <taxon>Candida</taxon>
    </lineage>
</organism>
<feature type="compositionally biased region" description="Polar residues" evidence="4">
    <location>
        <begin position="145"/>
        <end position="164"/>
    </location>
</feature>
<dbReference type="GeneID" id="93652100"/>
<feature type="compositionally biased region" description="Polar residues" evidence="4">
    <location>
        <begin position="269"/>
        <end position="282"/>
    </location>
</feature>
<feature type="compositionally biased region" description="Low complexity" evidence="4">
    <location>
        <begin position="458"/>
        <end position="482"/>
    </location>
</feature>
<evidence type="ECO:0000256" key="4">
    <source>
        <dbReference type="SAM" id="MobiDB-lite"/>
    </source>
</evidence>
<feature type="compositionally biased region" description="Low complexity" evidence="4">
    <location>
        <begin position="31"/>
        <end position="56"/>
    </location>
</feature>
<dbReference type="RefSeq" id="XP_067547869.1">
    <property type="nucleotide sequence ID" value="XM_067692440.1"/>
</dbReference>
<evidence type="ECO:0000256" key="2">
    <source>
        <dbReference type="ARBA" id="ARBA00023163"/>
    </source>
</evidence>
<feature type="compositionally biased region" description="Low complexity" evidence="4">
    <location>
        <begin position="77"/>
        <end position="105"/>
    </location>
</feature>
<keyword evidence="3" id="KW-0539">Nucleus</keyword>
<feature type="compositionally biased region" description="Polar residues" evidence="4">
    <location>
        <begin position="593"/>
        <end position="603"/>
    </location>
</feature>
<evidence type="ECO:0000313" key="6">
    <source>
        <dbReference type="EMBL" id="KAG5418753.1"/>
    </source>
</evidence>
<feature type="region of interest" description="Disordered" evidence="4">
    <location>
        <begin position="1"/>
        <end position="315"/>
    </location>
</feature>
<dbReference type="InterPro" id="IPR001606">
    <property type="entry name" value="ARID_dom"/>
</dbReference>
<keyword evidence="1" id="KW-0805">Transcription regulation</keyword>
<feature type="compositionally biased region" description="Low complexity" evidence="4">
    <location>
        <begin position="283"/>
        <end position="310"/>
    </location>
</feature>
<protein>
    <submittedName>
        <fullName evidence="6">SWI1</fullName>
    </submittedName>
</protein>
<dbReference type="InterPro" id="IPR036431">
    <property type="entry name" value="ARID_dom_sf"/>
</dbReference>
<dbReference type="OrthoDB" id="1938591at2759"/>
<dbReference type="SMART" id="SM01014">
    <property type="entry name" value="ARID"/>
    <property type="match status" value="1"/>
</dbReference>
<feature type="region of interest" description="Disordered" evidence="4">
    <location>
        <begin position="458"/>
        <end position="686"/>
    </location>
</feature>
<gene>
    <name evidence="6" type="ORF">I9W82_003471</name>
</gene>
<keyword evidence="2" id="KW-0804">Transcription</keyword>
<dbReference type="Gene3D" id="1.10.150.60">
    <property type="entry name" value="ARID DNA-binding domain"/>
    <property type="match status" value="1"/>
</dbReference>
<evidence type="ECO:0000313" key="7">
    <source>
        <dbReference type="Proteomes" id="UP000669133"/>
    </source>
</evidence>
<dbReference type="SUPFAM" id="SSF46774">
    <property type="entry name" value="ARID-like"/>
    <property type="match status" value="1"/>
</dbReference>
<dbReference type="PROSITE" id="PS51011">
    <property type="entry name" value="ARID"/>
    <property type="match status" value="1"/>
</dbReference>
<keyword evidence="7" id="KW-1185">Reference proteome</keyword>
<feature type="compositionally biased region" description="Low complexity" evidence="4">
    <location>
        <begin position="240"/>
        <end position="268"/>
    </location>
</feature>
<feature type="compositionally biased region" description="Low complexity" evidence="4">
    <location>
        <begin position="569"/>
        <end position="592"/>
    </location>
</feature>
<dbReference type="Pfam" id="PF01388">
    <property type="entry name" value="ARID"/>
    <property type="match status" value="1"/>
</dbReference>
<feature type="compositionally biased region" description="Low complexity" evidence="4">
    <location>
        <begin position="175"/>
        <end position="209"/>
    </location>
</feature>
<evidence type="ECO:0000259" key="5">
    <source>
        <dbReference type="PROSITE" id="PS51011"/>
    </source>
</evidence>
<dbReference type="EMBL" id="JAEOAQ010000004">
    <property type="protein sequence ID" value="KAG5418753.1"/>
    <property type="molecule type" value="Genomic_DNA"/>
</dbReference>
<dbReference type="GO" id="GO:0000976">
    <property type="term" value="F:transcription cis-regulatory region binding"/>
    <property type="evidence" value="ECO:0007669"/>
    <property type="project" value="TreeGrafter"/>
</dbReference>
<feature type="compositionally biased region" description="Polar residues" evidence="4">
    <location>
        <begin position="492"/>
        <end position="530"/>
    </location>
</feature>
<dbReference type="InterPro" id="IPR051232">
    <property type="entry name" value="ARID/SWI1_ChromRemod"/>
</dbReference>
<feature type="compositionally biased region" description="Low complexity" evidence="4">
    <location>
        <begin position="123"/>
        <end position="144"/>
    </location>
</feature>
<name>A0A8H7ZBF5_9ASCO</name>
<dbReference type="GO" id="GO:0006357">
    <property type="term" value="P:regulation of transcription by RNA polymerase II"/>
    <property type="evidence" value="ECO:0007669"/>
    <property type="project" value="TreeGrafter"/>
</dbReference>
<feature type="compositionally biased region" description="Pro residues" evidence="4">
    <location>
        <begin position="57"/>
        <end position="76"/>
    </location>
</feature>